<dbReference type="Pfam" id="PF07983">
    <property type="entry name" value="X8"/>
    <property type="match status" value="1"/>
</dbReference>
<dbReference type="GO" id="GO:0098552">
    <property type="term" value="C:side of membrane"/>
    <property type="evidence" value="ECO:0007669"/>
    <property type="project" value="UniProtKB-KW"/>
</dbReference>
<sequence>MRQGPIDAYLFSLVDEDDKSIQPGNFERHWGLFYFDGQPKYPVNLIRSSQHNGLVGASGVDYLSKKWCVLKPSANLNDDQLAPSVTYACENADCTSLGYGTTCGNLDVQGNISYAFNSYFQRNDQMDSACKFSGLAMVTDKDPSGGSCKFRIMIQTNSARLNESVGYLRTVLFGFVTLLLLCNLPF</sequence>
<dbReference type="Gene3D" id="3.20.20.80">
    <property type="entry name" value="Glycosidases"/>
    <property type="match status" value="1"/>
</dbReference>
<evidence type="ECO:0000256" key="1">
    <source>
        <dbReference type="ARBA" id="ARBA00004609"/>
    </source>
</evidence>
<dbReference type="InterPro" id="IPR017853">
    <property type="entry name" value="GH"/>
</dbReference>
<feature type="domain" description="X8" evidence="4">
    <location>
        <begin position="66"/>
        <end position="150"/>
    </location>
</feature>
<dbReference type="GO" id="GO:0005886">
    <property type="term" value="C:plasma membrane"/>
    <property type="evidence" value="ECO:0007669"/>
    <property type="project" value="UniProtKB-SubCell"/>
</dbReference>
<proteinExistence type="evidence at transcript level"/>
<organism evidence="5">
    <name type="scientific">Lotus japonicus</name>
    <name type="common">Lotus corniculatus var. japonicus</name>
    <dbReference type="NCBI Taxonomy" id="34305"/>
    <lineage>
        <taxon>Eukaryota</taxon>
        <taxon>Viridiplantae</taxon>
        <taxon>Streptophyta</taxon>
        <taxon>Embryophyta</taxon>
        <taxon>Tracheophyta</taxon>
        <taxon>Spermatophyta</taxon>
        <taxon>Magnoliopsida</taxon>
        <taxon>eudicotyledons</taxon>
        <taxon>Gunneridae</taxon>
        <taxon>Pentapetalae</taxon>
        <taxon>rosids</taxon>
        <taxon>fabids</taxon>
        <taxon>Fabales</taxon>
        <taxon>Fabaceae</taxon>
        <taxon>Papilionoideae</taxon>
        <taxon>50 kb inversion clade</taxon>
        <taxon>NPAAA clade</taxon>
        <taxon>Hologalegina</taxon>
        <taxon>robinioid clade</taxon>
        <taxon>Loteae</taxon>
        <taxon>Lotus</taxon>
    </lineage>
</organism>
<keyword evidence="2" id="KW-0336">GPI-anchor</keyword>
<evidence type="ECO:0000259" key="4">
    <source>
        <dbReference type="SMART" id="SM00768"/>
    </source>
</evidence>
<dbReference type="FunFam" id="1.20.58.1040:FF:000002">
    <property type="entry name" value="Glucan endo-1,3-beta-glucosidase 8"/>
    <property type="match status" value="1"/>
</dbReference>
<name>I3S1T0_LOTJA</name>
<dbReference type="EMBL" id="BT134427">
    <property type="protein sequence ID" value="AFK34222.1"/>
    <property type="molecule type" value="mRNA"/>
</dbReference>
<accession>I3S1T0</accession>
<dbReference type="Gene3D" id="1.20.58.1040">
    <property type="match status" value="1"/>
</dbReference>
<dbReference type="PANTHER" id="PTHR31044">
    <property type="entry name" value="BETA-1,3 GLUCANASE"/>
    <property type="match status" value="1"/>
</dbReference>
<protein>
    <recommendedName>
        <fullName evidence="4">X8 domain-containing protein</fullName>
    </recommendedName>
</protein>
<dbReference type="PANTHER" id="PTHR31044:SF126">
    <property type="entry name" value="GLYCOSYL HYDROLASE FAMILY 17 PROTEIN"/>
    <property type="match status" value="1"/>
</dbReference>
<dbReference type="GO" id="GO:0009506">
    <property type="term" value="C:plasmodesma"/>
    <property type="evidence" value="ECO:0007669"/>
    <property type="project" value="UniProtKB-ARBA"/>
</dbReference>
<keyword evidence="2" id="KW-0472">Membrane</keyword>
<reference evidence="5" key="1">
    <citation type="submission" date="2012-05" db="EMBL/GenBank/DDBJ databases">
        <authorList>
            <person name="Krishnakumar V."/>
            <person name="Cheung F."/>
            <person name="Xiao Y."/>
            <person name="Chan A."/>
            <person name="Moskal W.A."/>
            <person name="Town C.D."/>
        </authorList>
    </citation>
    <scope>NUCLEOTIDE SEQUENCE</scope>
</reference>
<keyword evidence="2" id="KW-0325">Glycoprotein</keyword>
<evidence type="ECO:0000256" key="3">
    <source>
        <dbReference type="ARBA" id="ARBA00022729"/>
    </source>
</evidence>
<dbReference type="SUPFAM" id="SSF51445">
    <property type="entry name" value="(Trans)glycosidases"/>
    <property type="match status" value="1"/>
</dbReference>
<comment type="subcellular location">
    <subcellularLocation>
        <location evidence="1">Cell membrane</location>
        <topology evidence="1">Lipid-anchor</topology>
        <topology evidence="1">GPI-anchor</topology>
    </subcellularLocation>
</comment>
<dbReference type="AlphaFoldDB" id="I3S1T0"/>
<evidence type="ECO:0000256" key="2">
    <source>
        <dbReference type="ARBA" id="ARBA00022622"/>
    </source>
</evidence>
<dbReference type="SMART" id="SM00768">
    <property type="entry name" value="X8"/>
    <property type="match status" value="1"/>
</dbReference>
<dbReference type="InterPro" id="IPR044788">
    <property type="entry name" value="X8_dom_prot"/>
</dbReference>
<keyword evidence="3" id="KW-0732">Signal</keyword>
<keyword evidence="2" id="KW-0449">Lipoprotein</keyword>
<evidence type="ECO:0000313" key="5">
    <source>
        <dbReference type="EMBL" id="AFK34222.1"/>
    </source>
</evidence>
<dbReference type="InterPro" id="IPR012946">
    <property type="entry name" value="X8"/>
</dbReference>